<dbReference type="InterPro" id="IPR010664">
    <property type="entry name" value="LipoPS_assembly_LptC-rel"/>
</dbReference>
<organism evidence="1 2">
    <name type="scientific">Tannerella sp. oral taxon BU063 isolate Cell 2</name>
    <dbReference type="NCBI Taxonomy" id="1411148"/>
    <lineage>
        <taxon>Bacteria</taxon>
        <taxon>Pseudomonadati</taxon>
        <taxon>Bacteroidota</taxon>
        <taxon>Bacteroidia</taxon>
        <taxon>Bacteroidales</taxon>
        <taxon>Tannerellaceae</taxon>
        <taxon>Tannerella</taxon>
    </lineage>
</organism>
<reference evidence="1 2" key="1">
    <citation type="submission" date="2013-11" db="EMBL/GenBank/DDBJ databases">
        <title>Single cell genomics of uncultured Tannerella BU063 (oral taxon 286).</title>
        <authorList>
            <person name="Beall C.J."/>
            <person name="Campbell A.G."/>
            <person name="Griffen A.L."/>
            <person name="Podar M."/>
            <person name="Leys E.J."/>
        </authorList>
    </citation>
    <scope>NUCLEOTIDE SEQUENCE [LARGE SCALE GENOMIC DNA]</scope>
    <source>
        <strain evidence="1">Cell 2</strain>
    </source>
</reference>
<dbReference type="PATRIC" id="fig|1411148.3.peg.355"/>
<dbReference type="AlphaFoldDB" id="W2C868"/>
<evidence type="ECO:0008006" key="3">
    <source>
        <dbReference type="Google" id="ProtNLM"/>
    </source>
</evidence>
<dbReference type="EMBL" id="AYUF01000311">
    <property type="protein sequence ID" value="ETK02651.1"/>
    <property type="molecule type" value="Genomic_DNA"/>
</dbReference>
<dbReference type="Gene3D" id="2.60.450.10">
    <property type="entry name" value="Lipopolysaccharide (LPS) transport protein A like domain"/>
    <property type="match status" value="1"/>
</dbReference>
<protein>
    <recommendedName>
        <fullName evidence="3">LPS export ABC transporter periplasmic protein LptC</fullName>
    </recommendedName>
</protein>
<evidence type="ECO:0000313" key="1">
    <source>
        <dbReference type="EMBL" id="ETK02651.1"/>
    </source>
</evidence>
<accession>W2C868</accession>
<sequence length="210" mass="24146">MEEVMIHKRNNPSIAIASVAVAMLLFCSIVSCSREKKEEVEIGFNPDSTYTMKAVDVVTLVSDSGVTRYKVETHEWYMFGEASEPYWYFPKKLHLEKFDSLFRVEASVDADTAYFYQRRKLWKLIGNVRVRSLQGEQFETSVLYWDQNTEKIYSDQFIRITKGEFVNTGQGFESNQALTQYRIFNSAAEIPFDERSSSDSIGVAPPLPPT</sequence>
<dbReference type="GO" id="GO:0015221">
    <property type="term" value="F:lipopolysaccharide transmembrane transporter activity"/>
    <property type="evidence" value="ECO:0007669"/>
    <property type="project" value="InterPro"/>
</dbReference>
<dbReference type="NCBIfam" id="TIGR04409">
    <property type="entry name" value="LptC_YrbK"/>
    <property type="match status" value="1"/>
</dbReference>
<dbReference type="Pfam" id="PF06835">
    <property type="entry name" value="LptC"/>
    <property type="match status" value="1"/>
</dbReference>
<gene>
    <name evidence="1" type="ORF">N425_02950</name>
</gene>
<name>W2C868_9BACT</name>
<dbReference type="Proteomes" id="UP000018837">
    <property type="component" value="Unassembled WGS sequence"/>
</dbReference>
<proteinExistence type="predicted"/>
<dbReference type="GO" id="GO:0005886">
    <property type="term" value="C:plasma membrane"/>
    <property type="evidence" value="ECO:0007669"/>
    <property type="project" value="InterPro"/>
</dbReference>
<comment type="caution">
    <text evidence="1">The sequence shown here is derived from an EMBL/GenBank/DDBJ whole genome shotgun (WGS) entry which is preliminary data.</text>
</comment>
<evidence type="ECO:0000313" key="2">
    <source>
        <dbReference type="Proteomes" id="UP000018837"/>
    </source>
</evidence>
<dbReference type="InterPro" id="IPR026265">
    <property type="entry name" value="LptC"/>
</dbReference>